<name>G7P901_MACFA</name>
<proteinExistence type="predicted"/>
<dbReference type="AlphaFoldDB" id="G7P901"/>
<organism>
    <name type="scientific">Macaca fascicularis</name>
    <name type="common">Crab-eating macaque</name>
    <name type="synonym">Cynomolgus monkey</name>
    <dbReference type="NCBI Taxonomy" id="9541"/>
    <lineage>
        <taxon>Eukaryota</taxon>
        <taxon>Metazoa</taxon>
        <taxon>Chordata</taxon>
        <taxon>Craniata</taxon>
        <taxon>Vertebrata</taxon>
        <taxon>Euteleostomi</taxon>
        <taxon>Mammalia</taxon>
        <taxon>Eutheria</taxon>
        <taxon>Euarchontoglires</taxon>
        <taxon>Primates</taxon>
        <taxon>Haplorrhini</taxon>
        <taxon>Catarrhini</taxon>
        <taxon>Cercopithecidae</taxon>
        <taxon>Cercopithecinae</taxon>
        <taxon>Macaca</taxon>
    </lineage>
</organism>
<protein>
    <submittedName>
        <fullName evidence="1">Uncharacterized protein</fullName>
    </submittedName>
</protein>
<dbReference type="Proteomes" id="UP000009130">
    <property type="component" value="Chromosome 7"/>
</dbReference>
<accession>G7P901</accession>
<gene>
    <name evidence="1" type="ORF">EGM_16090</name>
</gene>
<dbReference type="PANTHER" id="PTHR46254:SF6">
    <property type="entry name" value="HIGH MOBILITY GROUP AT-HOOK 2"/>
    <property type="match status" value="1"/>
</dbReference>
<dbReference type="EMBL" id="CM001282">
    <property type="protein sequence ID" value="EHH63176.1"/>
    <property type="molecule type" value="Genomic_DNA"/>
</dbReference>
<dbReference type="PANTHER" id="PTHR46254">
    <property type="entry name" value="PROTEIN GVQW1-RELATED"/>
    <property type="match status" value="1"/>
</dbReference>
<feature type="non-terminal residue" evidence="1">
    <location>
        <position position="66"/>
    </location>
</feature>
<evidence type="ECO:0000313" key="1">
    <source>
        <dbReference type="EMBL" id="EHH63176.1"/>
    </source>
</evidence>
<sequence>MESCSVAQAGVQWWDFGSLQCPPPGFKQFSCLSLPSSWDYRRMPPGPGNFCIFGKDGVSPCWPGWS</sequence>
<reference evidence="1" key="1">
    <citation type="journal article" date="2011" name="Nat. Biotechnol.">
        <title>Genome sequencing and comparison of two nonhuman primate animal models, the cynomolgus and Chinese rhesus macaques.</title>
        <authorList>
            <person name="Yan G."/>
            <person name="Zhang G."/>
            <person name="Fang X."/>
            <person name="Zhang Y."/>
            <person name="Li C."/>
            <person name="Ling F."/>
            <person name="Cooper D.N."/>
            <person name="Li Q."/>
            <person name="Li Y."/>
            <person name="van Gool A.J."/>
            <person name="Du H."/>
            <person name="Chen J."/>
            <person name="Chen R."/>
            <person name="Zhang P."/>
            <person name="Huang Z."/>
            <person name="Thompson J.R."/>
            <person name="Meng Y."/>
            <person name="Bai Y."/>
            <person name="Wang J."/>
            <person name="Zhuo M."/>
            <person name="Wang T."/>
            <person name="Huang Y."/>
            <person name="Wei L."/>
            <person name="Li J."/>
            <person name="Wang Z."/>
            <person name="Hu H."/>
            <person name="Yang P."/>
            <person name="Le L."/>
            <person name="Stenson P.D."/>
            <person name="Li B."/>
            <person name="Liu X."/>
            <person name="Ball E.V."/>
            <person name="An N."/>
            <person name="Huang Q."/>
            <person name="Zhang Y."/>
            <person name="Fan W."/>
            <person name="Zhang X."/>
            <person name="Li Y."/>
            <person name="Wang W."/>
            <person name="Katze M.G."/>
            <person name="Su B."/>
            <person name="Nielsen R."/>
            <person name="Yang H."/>
            <person name="Wang J."/>
            <person name="Wang X."/>
            <person name="Wang J."/>
        </authorList>
    </citation>
    <scope>NUCLEOTIDE SEQUENCE [LARGE SCALE GENOMIC DNA]</scope>
    <source>
        <strain evidence="1">CE-4</strain>
    </source>
</reference>